<evidence type="ECO:0000313" key="4">
    <source>
        <dbReference type="EMBL" id="APA12009.1"/>
    </source>
</evidence>
<keyword evidence="2" id="KW-0560">Oxidoreductase</keyword>
<dbReference type="KEGG" id="ssl:SS1G_05581"/>
<dbReference type="PRINTS" id="PR00081">
    <property type="entry name" value="GDHRDH"/>
</dbReference>
<feature type="transmembrane region" description="Helical" evidence="3">
    <location>
        <begin position="43"/>
        <end position="65"/>
    </location>
</feature>
<keyword evidence="3" id="KW-0812">Transmembrane</keyword>
<dbReference type="Gene3D" id="3.40.50.720">
    <property type="entry name" value="NAD(P)-binding Rossmann-like Domain"/>
    <property type="match status" value="1"/>
</dbReference>
<reference evidence="5" key="1">
    <citation type="journal article" date="2017" name="Genome Biol. Evol.">
        <title>The complete genome sequence of the phytopathogenic fungus Sclerotinia sclerotiorum reveals insights into the genome architecture of broad host range pathogens.</title>
        <authorList>
            <person name="Derbyshire M."/>
            <person name="Denton-Giles M."/>
            <person name="Hegedus D."/>
            <person name="Seifbarghy S."/>
            <person name="Rollins J."/>
            <person name="van Kan J."/>
            <person name="Seidl M.F."/>
            <person name="Faino L."/>
            <person name="Mbengue M."/>
            <person name="Navaud O."/>
            <person name="Raffaele S."/>
            <person name="Hammond-Kosack K."/>
            <person name="Heard S."/>
            <person name="Oliver R."/>
        </authorList>
    </citation>
    <scope>NUCLEOTIDE SEQUENCE [LARGE SCALE GENOMIC DNA]</scope>
    <source>
        <strain evidence="5">ATCC 18683 / 1980 / Ss-1</strain>
    </source>
</reference>
<dbReference type="GO" id="GO:0016491">
    <property type="term" value="F:oxidoreductase activity"/>
    <property type="evidence" value="ECO:0007669"/>
    <property type="project" value="UniProtKB-KW"/>
</dbReference>
<name>A0A1D9QAU7_SCLS1</name>
<dbReference type="Proteomes" id="UP000177798">
    <property type="component" value="Chromosome 8"/>
</dbReference>
<comment type="similarity">
    <text evidence="1">Belongs to the short-chain dehydrogenases/reductases (SDR) family.</text>
</comment>
<sequence>MSDIEQVKKLDLEAPDIVKTYHKSSYAAISPLRPELSQAGRTVLITGASAGIGFAIAMAYALASASKVILLGRRKDVVLNSASRLSDEFKNTKFEARVCDVGNVAESAALWSDLRAEGVFVDVLVLNAARFGGQESILDAGVENIWSQYETNVRSLLQFTEQLYKQQGHEDRQKYLVYISTAAIHSKSIAAALPTYSLSKTSGHLLLQKIASEIDRKKLQIVSFHPGQILSETSRNAGLDETTLSWDDDNLPGHFAVWAASSEAAFLHGRFTWAAWDVNEMQSGDVKKRTETDANFLTIDFVGL</sequence>
<organism evidence="4 5">
    <name type="scientific">Sclerotinia sclerotiorum (strain ATCC 18683 / 1980 / Ss-1)</name>
    <name type="common">White mold</name>
    <name type="synonym">Whetzelinia sclerotiorum</name>
    <dbReference type="NCBI Taxonomy" id="665079"/>
    <lineage>
        <taxon>Eukaryota</taxon>
        <taxon>Fungi</taxon>
        <taxon>Dikarya</taxon>
        <taxon>Ascomycota</taxon>
        <taxon>Pezizomycotina</taxon>
        <taxon>Leotiomycetes</taxon>
        <taxon>Helotiales</taxon>
        <taxon>Sclerotiniaceae</taxon>
        <taxon>Sclerotinia</taxon>
    </lineage>
</organism>
<dbReference type="OrthoDB" id="1933717at2759"/>
<dbReference type="OMA" id="NHYSERF"/>
<dbReference type="SUPFAM" id="SSF51735">
    <property type="entry name" value="NAD(P)-binding Rossmann-fold domains"/>
    <property type="match status" value="1"/>
</dbReference>
<dbReference type="InterPro" id="IPR002347">
    <property type="entry name" value="SDR_fam"/>
</dbReference>
<evidence type="ECO:0000256" key="3">
    <source>
        <dbReference type="SAM" id="Phobius"/>
    </source>
</evidence>
<accession>A0A1D9QAU7</accession>
<dbReference type="AlphaFoldDB" id="A0A1D9QAU7"/>
<evidence type="ECO:0000313" key="5">
    <source>
        <dbReference type="Proteomes" id="UP000177798"/>
    </source>
</evidence>
<dbReference type="PANTHER" id="PTHR42901">
    <property type="entry name" value="ALCOHOL DEHYDROGENASE"/>
    <property type="match status" value="1"/>
</dbReference>
<keyword evidence="3" id="KW-1133">Transmembrane helix</keyword>
<protein>
    <submittedName>
        <fullName evidence="4">Uncharacterized protein</fullName>
    </submittedName>
</protein>
<dbReference type="VEuPathDB" id="FungiDB:sscle_08g067790"/>
<dbReference type="RefSeq" id="XP_001594151.1">
    <property type="nucleotide sequence ID" value="XM_001594101.1"/>
</dbReference>
<dbReference type="PANTHER" id="PTHR42901:SF1">
    <property type="entry name" value="ALCOHOL DEHYDROGENASE"/>
    <property type="match status" value="1"/>
</dbReference>
<dbReference type="InterPro" id="IPR036291">
    <property type="entry name" value="NAD(P)-bd_dom_sf"/>
</dbReference>
<keyword evidence="3" id="KW-0472">Membrane</keyword>
<gene>
    <name evidence="4" type="ORF">sscle_08g067790</name>
</gene>
<dbReference type="Pfam" id="PF00106">
    <property type="entry name" value="adh_short"/>
    <property type="match status" value="1"/>
</dbReference>
<evidence type="ECO:0000256" key="2">
    <source>
        <dbReference type="ARBA" id="ARBA00023002"/>
    </source>
</evidence>
<dbReference type="EMBL" id="CP017821">
    <property type="protein sequence ID" value="APA12009.1"/>
    <property type="molecule type" value="Genomic_DNA"/>
</dbReference>
<evidence type="ECO:0000256" key="1">
    <source>
        <dbReference type="ARBA" id="ARBA00006484"/>
    </source>
</evidence>
<proteinExistence type="inferred from homology"/>